<dbReference type="AlphaFoldDB" id="A0A3S3SZN5"/>
<dbReference type="InterPro" id="IPR018253">
    <property type="entry name" value="DnaJ_domain_CS"/>
</dbReference>
<dbReference type="CDD" id="cd06257">
    <property type="entry name" value="DnaJ"/>
    <property type="match status" value="1"/>
</dbReference>
<organism evidence="3 4">
    <name type="scientific">Neorhizobium lilium</name>
    <dbReference type="NCBI Taxonomy" id="2503024"/>
    <lineage>
        <taxon>Bacteria</taxon>
        <taxon>Pseudomonadati</taxon>
        <taxon>Pseudomonadota</taxon>
        <taxon>Alphaproteobacteria</taxon>
        <taxon>Hyphomicrobiales</taxon>
        <taxon>Rhizobiaceae</taxon>
        <taxon>Rhizobium/Agrobacterium group</taxon>
        <taxon>Neorhizobium</taxon>
    </lineage>
</organism>
<dbReference type="Proteomes" id="UP000287687">
    <property type="component" value="Unassembled WGS sequence"/>
</dbReference>
<dbReference type="InterPro" id="IPR036869">
    <property type="entry name" value="J_dom_sf"/>
</dbReference>
<dbReference type="RefSeq" id="WP_128442528.1">
    <property type="nucleotide sequence ID" value="NZ_SBIP01000002.1"/>
</dbReference>
<dbReference type="SMART" id="SM00271">
    <property type="entry name" value="DnaJ"/>
    <property type="match status" value="1"/>
</dbReference>
<dbReference type="Gene3D" id="1.10.287.110">
    <property type="entry name" value="DnaJ domain"/>
    <property type="match status" value="1"/>
</dbReference>
<dbReference type="InterPro" id="IPR001623">
    <property type="entry name" value="DnaJ_domain"/>
</dbReference>
<sequence>MRTDPYDILGVSRSATQKDVQAAFRKLAKKYHPDLNPGNAKAEALFKEITAAHEILGDEDKRGRFDRGEIDINGAEQAPRFHRSRATADGPGAGPFGTEGFADIGGFEDVFASFMNRRTGGNGFAGKGSDMHFSMDVEFLDAINGATRTVTLPGGQNLDVKIPAGTRDGQTLRLRGKGSLGSGGSAPGDALIDVRVKPHPFFKRDEDDIRIELPITVAEAVLGGKVKVPTLTGFVNLTLKPHSDSGTVLRLRGKGVARRDGGRGDMLVTLKIVLPESPDPELSALMENWSHRNTTDPRRHMTV</sequence>
<dbReference type="SUPFAM" id="SSF49493">
    <property type="entry name" value="HSP40/DnaJ peptide-binding domain"/>
    <property type="match status" value="2"/>
</dbReference>
<comment type="caution">
    <text evidence="3">The sequence shown here is derived from an EMBL/GenBank/DDBJ whole genome shotgun (WGS) entry which is preliminary data.</text>
</comment>
<accession>A0A3S3SZN5</accession>
<dbReference type="OrthoDB" id="9779889at2"/>
<evidence type="ECO:0000313" key="4">
    <source>
        <dbReference type="Proteomes" id="UP000287687"/>
    </source>
</evidence>
<reference evidence="3 4" key="1">
    <citation type="submission" date="2019-01" db="EMBL/GenBank/DDBJ databases">
        <title>The draft genome of Rhizobium sp. 24NR.</title>
        <authorList>
            <person name="Liu L."/>
            <person name="Liang L."/>
            <person name="Shi S."/>
            <person name="Xu L."/>
            <person name="Wang X."/>
            <person name="Li L."/>
            <person name="Zhang X."/>
        </authorList>
    </citation>
    <scope>NUCLEOTIDE SEQUENCE [LARGE SCALE GENOMIC DNA]</scope>
    <source>
        <strain evidence="3 4">24NR</strain>
    </source>
</reference>
<dbReference type="PRINTS" id="PR00625">
    <property type="entry name" value="JDOMAIN"/>
</dbReference>
<evidence type="ECO:0000256" key="1">
    <source>
        <dbReference type="ARBA" id="ARBA00023186"/>
    </source>
</evidence>
<feature type="domain" description="J" evidence="2">
    <location>
        <begin position="4"/>
        <end position="69"/>
    </location>
</feature>
<dbReference type="GO" id="GO:0051082">
    <property type="term" value="F:unfolded protein binding"/>
    <property type="evidence" value="ECO:0007669"/>
    <property type="project" value="InterPro"/>
</dbReference>
<dbReference type="PANTHER" id="PTHR43096:SF52">
    <property type="entry name" value="DNAJ HOMOLOG 1, MITOCHONDRIAL-RELATED"/>
    <property type="match status" value="1"/>
</dbReference>
<evidence type="ECO:0000313" key="3">
    <source>
        <dbReference type="EMBL" id="RWX78550.1"/>
    </source>
</evidence>
<dbReference type="InterPro" id="IPR008971">
    <property type="entry name" value="HSP40/DnaJ_pept-bd"/>
</dbReference>
<dbReference type="Pfam" id="PF01556">
    <property type="entry name" value="DnaJ_C"/>
    <property type="match status" value="1"/>
</dbReference>
<keyword evidence="4" id="KW-1185">Reference proteome</keyword>
<keyword evidence="1" id="KW-0143">Chaperone</keyword>
<dbReference type="CDD" id="cd10747">
    <property type="entry name" value="DnaJ_C"/>
    <property type="match status" value="1"/>
</dbReference>
<proteinExistence type="predicted"/>
<dbReference type="GO" id="GO:0005737">
    <property type="term" value="C:cytoplasm"/>
    <property type="evidence" value="ECO:0007669"/>
    <property type="project" value="TreeGrafter"/>
</dbReference>
<protein>
    <submittedName>
        <fullName evidence="3">J domain-containing protein</fullName>
    </submittedName>
</protein>
<dbReference type="EMBL" id="SBIP01000002">
    <property type="protein sequence ID" value="RWX78550.1"/>
    <property type="molecule type" value="Genomic_DNA"/>
</dbReference>
<dbReference type="Pfam" id="PF00226">
    <property type="entry name" value="DnaJ"/>
    <property type="match status" value="1"/>
</dbReference>
<dbReference type="PROSITE" id="PS50076">
    <property type="entry name" value="DNAJ_2"/>
    <property type="match status" value="1"/>
</dbReference>
<dbReference type="GO" id="GO:0042026">
    <property type="term" value="P:protein refolding"/>
    <property type="evidence" value="ECO:0007669"/>
    <property type="project" value="TreeGrafter"/>
</dbReference>
<dbReference type="PROSITE" id="PS00636">
    <property type="entry name" value="DNAJ_1"/>
    <property type="match status" value="1"/>
</dbReference>
<dbReference type="SUPFAM" id="SSF46565">
    <property type="entry name" value="Chaperone J-domain"/>
    <property type="match status" value="1"/>
</dbReference>
<evidence type="ECO:0000259" key="2">
    <source>
        <dbReference type="PROSITE" id="PS50076"/>
    </source>
</evidence>
<name>A0A3S3SZN5_9HYPH</name>
<dbReference type="Gene3D" id="2.60.260.20">
    <property type="entry name" value="Urease metallochaperone UreE, N-terminal domain"/>
    <property type="match status" value="2"/>
</dbReference>
<dbReference type="InterPro" id="IPR002939">
    <property type="entry name" value="DnaJ_C"/>
</dbReference>
<dbReference type="FunFam" id="2.60.260.20:FF:000013">
    <property type="entry name" value="DnaJ subfamily B member 11"/>
    <property type="match status" value="1"/>
</dbReference>
<dbReference type="PANTHER" id="PTHR43096">
    <property type="entry name" value="DNAJ HOMOLOG 1, MITOCHONDRIAL-RELATED"/>
    <property type="match status" value="1"/>
</dbReference>
<gene>
    <name evidence="3" type="ORF">EPK99_08040</name>
</gene>